<evidence type="ECO:0000313" key="8">
    <source>
        <dbReference type="Proteomes" id="UP000523795"/>
    </source>
</evidence>
<feature type="transmembrane region" description="Helical" evidence="6">
    <location>
        <begin position="6"/>
        <end position="27"/>
    </location>
</feature>
<gene>
    <name evidence="7" type="ORF">HER39_11435</name>
</gene>
<dbReference type="InterPro" id="IPR000715">
    <property type="entry name" value="Glycosyl_transferase_4"/>
</dbReference>
<dbReference type="PANTHER" id="PTHR22926:SF5">
    <property type="entry name" value="PHOSPHO-N-ACETYLMURAMOYL-PENTAPEPTIDE-TRANSFERASE HOMOLOG"/>
    <property type="match status" value="1"/>
</dbReference>
<feature type="transmembrane region" description="Helical" evidence="6">
    <location>
        <begin position="122"/>
        <end position="140"/>
    </location>
</feature>
<reference evidence="7 8" key="1">
    <citation type="submission" date="2020-04" db="EMBL/GenBank/DDBJ databases">
        <authorList>
            <person name="Liu S."/>
        </authorList>
    </citation>
    <scope>NUCLEOTIDE SEQUENCE [LARGE SCALE GENOMIC DNA]</scope>
    <source>
        <strain evidence="7 8">CGMCC 1.15091</strain>
    </source>
</reference>
<organism evidence="7 8">
    <name type="scientific">Arthrobacter deserti</name>
    <dbReference type="NCBI Taxonomy" id="1742687"/>
    <lineage>
        <taxon>Bacteria</taxon>
        <taxon>Bacillati</taxon>
        <taxon>Actinomycetota</taxon>
        <taxon>Actinomycetes</taxon>
        <taxon>Micrococcales</taxon>
        <taxon>Micrococcaceae</taxon>
        <taxon>Arthrobacter</taxon>
    </lineage>
</organism>
<keyword evidence="8" id="KW-1185">Reference proteome</keyword>
<feature type="transmembrane region" description="Helical" evidence="6">
    <location>
        <begin position="84"/>
        <end position="102"/>
    </location>
</feature>
<comment type="subcellular location">
    <subcellularLocation>
        <location evidence="1">Membrane</location>
        <topology evidence="1">Multi-pass membrane protein</topology>
    </subcellularLocation>
</comment>
<evidence type="ECO:0000256" key="1">
    <source>
        <dbReference type="ARBA" id="ARBA00004141"/>
    </source>
</evidence>
<feature type="transmembrane region" description="Helical" evidence="6">
    <location>
        <begin position="160"/>
        <end position="177"/>
    </location>
</feature>
<dbReference type="Pfam" id="PF10555">
    <property type="entry name" value="MraY_sig1"/>
    <property type="match status" value="1"/>
</dbReference>
<dbReference type="PROSITE" id="PS01347">
    <property type="entry name" value="MRAY_1"/>
    <property type="match status" value="1"/>
</dbReference>
<evidence type="ECO:0000256" key="4">
    <source>
        <dbReference type="ARBA" id="ARBA00022989"/>
    </source>
</evidence>
<keyword evidence="5 6" id="KW-0472">Membrane</keyword>
<dbReference type="Proteomes" id="UP000523795">
    <property type="component" value="Unassembled WGS sequence"/>
</dbReference>
<keyword evidence="4 6" id="KW-1133">Transmembrane helix</keyword>
<accession>A0ABX1JPB0</accession>
<keyword evidence="3 6" id="KW-0812">Transmembrane</keyword>
<sequence length="178" mass="18704">MIALLIGSALALVLSLIGTPLFIRLLVKKGYGQFIRDDGPTAHHTKRGTPTMGGAVIVGSVMAAYFATHLVLSMADSSHPGPTVPGGVLLLLTAGMGLVGFLDDFIKTSKQRSLGLRARTKIILQGAVGVLFAVLALNFPNALGRTPASMNISLVRDIPWLDLAFGGTVLGTILFIIW</sequence>
<evidence type="ECO:0000256" key="3">
    <source>
        <dbReference type="ARBA" id="ARBA00022692"/>
    </source>
</evidence>
<keyword evidence="2" id="KW-0808">Transferase</keyword>
<protein>
    <submittedName>
        <fullName evidence="7">Phospho-N-acetylmuramoyl-pentapeptide-transferase</fullName>
    </submittedName>
</protein>
<name>A0ABX1JPB0_9MICC</name>
<evidence type="ECO:0000313" key="7">
    <source>
        <dbReference type="EMBL" id="NKX51163.1"/>
    </source>
</evidence>
<evidence type="ECO:0000256" key="2">
    <source>
        <dbReference type="ARBA" id="ARBA00022679"/>
    </source>
</evidence>
<feature type="transmembrane region" description="Helical" evidence="6">
    <location>
        <begin position="48"/>
        <end position="72"/>
    </location>
</feature>
<comment type="caution">
    <text evidence="7">The sequence shown here is derived from an EMBL/GenBank/DDBJ whole genome shotgun (WGS) entry which is preliminary data.</text>
</comment>
<proteinExistence type="predicted"/>
<dbReference type="PANTHER" id="PTHR22926">
    <property type="entry name" value="PHOSPHO-N-ACETYLMURAMOYL-PENTAPEPTIDE-TRANSFERASE"/>
    <property type="match status" value="1"/>
</dbReference>
<dbReference type="EMBL" id="JAAZSR010000182">
    <property type="protein sequence ID" value="NKX51163.1"/>
    <property type="molecule type" value="Genomic_DNA"/>
</dbReference>
<feature type="non-terminal residue" evidence="7">
    <location>
        <position position="178"/>
    </location>
</feature>
<evidence type="ECO:0000256" key="5">
    <source>
        <dbReference type="ARBA" id="ARBA00023136"/>
    </source>
</evidence>
<evidence type="ECO:0000256" key="6">
    <source>
        <dbReference type="SAM" id="Phobius"/>
    </source>
</evidence>
<dbReference type="InterPro" id="IPR018480">
    <property type="entry name" value="PNAcMuramoyl-5peptid_Trfase_CS"/>
</dbReference>